<dbReference type="InterPro" id="IPR025587">
    <property type="entry name" value="DUF4351"/>
</dbReference>
<gene>
    <name evidence="2" type="ORF">NDI37_11710</name>
</gene>
<protein>
    <submittedName>
        <fullName evidence="2">DUF4351 domain-containing protein</fullName>
    </submittedName>
</protein>
<dbReference type="PANTHER" id="PTHR35586:SF2">
    <property type="entry name" value="SLL1542 PROTEIN"/>
    <property type="match status" value="1"/>
</dbReference>
<evidence type="ECO:0000259" key="1">
    <source>
        <dbReference type="Pfam" id="PF14261"/>
    </source>
</evidence>
<dbReference type="Proteomes" id="UP001442494">
    <property type="component" value="Unassembled WGS sequence"/>
</dbReference>
<comment type="caution">
    <text evidence="2">The sequence shown here is derived from an EMBL/GenBank/DDBJ whole genome shotgun (WGS) entry which is preliminary data.</text>
</comment>
<accession>A0ABV0JR56</accession>
<feature type="domain" description="DUF4351" evidence="1">
    <location>
        <begin position="16"/>
        <end position="74"/>
    </location>
</feature>
<proteinExistence type="predicted"/>
<evidence type="ECO:0000313" key="3">
    <source>
        <dbReference type="Proteomes" id="UP001442494"/>
    </source>
</evidence>
<name>A0ABV0JR56_9CYAN</name>
<dbReference type="Pfam" id="PF14261">
    <property type="entry name" value="DUF4351"/>
    <property type="match status" value="1"/>
</dbReference>
<reference evidence="2 3" key="1">
    <citation type="submission" date="2022-04" db="EMBL/GenBank/DDBJ databases">
        <title>Positive selection, recombination, and allopatry shape intraspecific diversity of widespread and dominant cyanobacteria.</title>
        <authorList>
            <person name="Wei J."/>
            <person name="Shu W."/>
            <person name="Hu C."/>
        </authorList>
    </citation>
    <scope>NUCLEOTIDE SEQUENCE [LARGE SCALE GENOMIC DNA]</scope>
    <source>
        <strain evidence="2 3">GB2-A5</strain>
    </source>
</reference>
<keyword evidence="3" id="KW-1185">Reference proteome</keyword>
<dbReference type="EMBL" id="JAMPKK010000022">
    <property type="protein sequence ID" value="MEP0865132.1"/>
    <property type="molecule type" value="Genomic_DNA"/>
</dbReference>
<evidence type="ECO:0000313" key="2">
    <source>
        <dbReference type="EMBL" id="MEP0865132.1"/>
    </source>
</evidence>
<dbReference type="PANTHER" id="PTHR35586">
    <property type="entry name" value="SLL1691 PROTEIN"/>
    <property type="match status" value="1"/>
</dbReference>
<organism evidence="2 3">
    <name type="scientific">Funiculus sociatus GB2-A5</name>
    <dbReference type="NCBI Taxonomy" id="2933946"/>
    <lineage>
        <taxon>Bacteria</taxon>
        <taxon>Bacillati</taxon>
        <taxon>Cyanobacteriota</taxon>
        <taxon>Cyanophyceae</taxon>
        <taxon>Coleofasciculales</taxon>
        <taxon>Coleofasciculaceae</taxon>
        <taxon>Funiculus</taxon>
    </lineage>
</organism>
<sequence>MQESVTYQAIIRKGRQQGKQEEARSLVMRMLTRQFGNLDEQLQQRIGALSVTQLEELALALLDFHSAADLIVWLDEN</sequence>